<dbReference type="RefSeq" id="WP_085051258.1">
    <property type="nucleotide sequence ID" value="NZ_LNQR01000028.1"/>
</dbReference>
<evidence type="ECO:0000313" key="2">
    <source>
        <dbReference type="Proteomes" id="UP000060487"/>
    </source>
</evidence>
<protein>
    <submittedName>
        <fullName evidence="1">Uncharacterized protein</fullName>
    </submittedName>
</protein>
<evidence type="ECO:0000313" key="1">
    <source>
        <dbReference type="EMBL" id="KWT91830.1"/>
    </source>
</evidence>
<dbReference type="EMBL" id="LNQR01000028">
    <property type="protein sequence ID" value="KWT91830.1"/>
    <property type="molecule type" value="Genomic_DNA"/>
</dbReference>
<name>A0ABR5SJ70_9BACT</name>
<gene>
    <name evidence="1" type="ORF">ASN18_0732</name>
</gene>
<keyword evidence="2" id="KW-1185">Reference proteome</keyword>
<proteinExistence type="predicted"/>
<organism evidence="1 2">
    <name type="scientific">Candidatus Magnetominusculus xianensis</name>
    <dbReference type="NCBI Taxonomy" id="1748249"/>
    <lineage>
        <taxon>Bacteria</taxon>
        <taxon>Pseudomonadati</taxon>
        <taxon>Nitrospirota</taxon>
        <taxon>Nitrospiria</taxon>
        <taxon>Nitrospirales</taxon>
        <taxon>Nitrospiraceae</taxon>
        <taxon>Candidatus Magnetominusculus</taxon>
    </lineage>
</organism>
<accession>A0ABR5SJ70</accession>
<sequence length="137" mass="14416">MAVVNLTGGQSAIPFDGLNKLYRIKNRIDFSQNNVSASDVVHTATVKANTHVKQVYVKLITPEGSTATCTIGDSGDADGLIASANLNAAAGTITHNTITDAYANGRIYTSETDILLIPAHNLSNAVVDIMVVCQDLN</sequence>
<reference evidence="1 2" key="1">
    <citation type="submission" date="2015-11" db="EMBL/GenBank/DDBJ databases">
        <authorList>
            <person name="Lin W."/>
        </authorList>
    </citation>
    <scope>NUCLEOTIDE SEQUENCE [LARGE SCALE GENOMIC DNA]</scope>
    <source>
        <strain evidence="1 2">HCH-1</strain>
    </source>
</reference>
<comment type="caution">
    <text evidence="1">The sequence shown here is derived from an EMBL/GenBank/DDBJ whole genome shotgun (WGS) entry which is preliminary data.</text>
</comment>
<dbReference type="Proteomes" id="UP000060487">
    <property type="component" value="Unassembled WGS sequence"/>
</dbReference>